<dbReference type="Pfam" id="PF07712">
    <property type="entry name" value="SURNod19"/>
    <property type="match status" value="1"/>
</dbReference>
<dbReference type="InterPro" id="IPR011692">
    <property type="entry name" value="Stress_up-reg_Nod19"/>
</dbReference>
<dbReference type="PANTHER" id="PTHR33390:SF1">
    <property type="entry name" value="STRESS UP-REGULATED NOD 19 PROTEIN"/>
    <property type="match status" value="1"/>
</dbReference>
<protein>
    <submittedName>
        <fullName evidence="2">Uncharacterized protein</fullName>
    </submittedName>
</protein>
<feature type="chain" id="PRO_5041694151" evidence="1">
    <location>
        <begin position="27"/>
        <end position="371"/>
    </location>
</feature>
<reference evidence="2" key="1">
    <citation type="submission" date="2022-12" db="EMBL/GenBank/DDBJ databases">
        <title>Draft genome assemblies for two species of Escallonia (Escalloniales).</title>
        <authorList>
            <person name="Chanderbali A."/>
            <person name="Dervinis C."/>
            <person name="Anghel I."/>
            <person name="Soltis D."/>
            <person name="Soltis P."/>
            <person name="Zapata F."/>
        </authorList>
    </citation>
    <scope>NUCLEOTIDE SEQUENCE</scope>
    <source>
        <strain evidence="2">UCBG64.0493</strain>
        <tissue evidence="2">Leaf</tissue>
    </source>
</reference>
<sequence length="371" mass="41771">MSHGLRRLLLSLAILLLAISAQNSEARLTHENGVKSAVFLSPKFVLRSGSVANKFYHDINFPRGHIAIKSFTAEVVDEAGNPVPLHETYLHHWVVESDDSGFYQSDIIIVKNSGMCDRGAPQYFGLGSETRKTNTHVPDPYGIEVGDPAETPAGYKEKWLLNVHAIDTRGAEDRLGCTECKCDLYNVTVDEFGRPLGPDYIGGLRCCYDEMQCRLRKGFASATRSLLYVRYAVKWADNWDNSIVPVKIYIFDVTDTWKRSDGSKRLSTGHNCQDFSLADALRIMAGTRDGSDKMRMDAAREADLDDAIFNNMYNMRETRGWCIAASCCFQMCADEYGIESRACRYYKKIWSECKAKNIAGTRDIIVKECQQ</sequence>
<accession>A0AA88VXD0</accession>
<evidence type="ECO:0000313" key="2">
    <source>
        <dbReference type="EMBL" id="KAK3015738.1"/>
    </source>
</evidence>
<dbReference type="Proteomes" id="UP001188597">
    <property type="component" value="Unassembled WGS sequence"/>
</dbReference>
<dbReference type="PANTHER" id="PTHR33390">
    <property type="entry name" value="STRESS UP-REGULATED NOD 19 PROTEIN"/>
    <property type="match status" value="1"/>
</dbReference>
<gene>
    <name evidence="2" type="ORF">RJ639_007865</name>
</gene>
<dbReference type="EMBL" id="JAVXUP010001121">
    <property type="protein sequence ID" value="KAK3015738.1"/>
    <property type="molecule type" value="Genomic_DNA"/>
</dbReference>
<dbReference type="AlphaFoldDB" id="A0AA88VXD0"/>
<proteinExistence type="predicted"/>
<keyword evidence="1" id="KW-0732">Signal</keyword>
<evidence type="ECO:0000256" key="1">
    <source>
        <dbReference type="SAM" id="SignalP"/>
    </source>
</evidence>
<organism evidence="2 3">
    <name type="scientific">Escallonia herrerae</name>
    <dbReference type="NCBI Taxonomy" id="1293975"/>
    <lineage>
        <taxon>Eukaryota</taxon>
        <taxon>Viridiplantae</taxon>
        <taxon>Streptophyta</taxon>
        <taxon>Embryophyta</taxon>
        <taxon>Tracheophyta</taxon>
        <taxon>Spermatophyta</taxon>
        <taxon>Magnoliopsida</taxon>
        <taxon>eudicotyledons</taxon>
        <taxon>Gunneridae</taxon>
        <taxon>Pentapetalae</taxon>
        <taxon>asterids</taxon>
        <taxon>campanulids</taxon>
        <taxon>Escalloniales</taxon>
        <taxon>Escalloniaceae</taxon>
        <taxon>Escallonia</taxon>
    </lineage>
</organism>
<name>A0AA88VXD0_9ASTE</name>
<feature type="signal peptide" evidence="1">
    <location>
        <begin position="1"/>
        <end position="26"/>
    </location>
</feature>
<keyword evidence="3" id="KW-1185">Reference proteome</keyword>
<comment type="caution">
    <text evidence="2">The sequence shown here is derived from an EMBL/GenBank/DDBJ whole genome shotgun (WGS) entry which is preliminary data.</text>
</comment>
<evidence type="ECO:0000313" key="3">
    <source>
        <dbReference type="Proteomes" id="UP001188597"/>
    </source>
</evidence>